<feature type="signal peptide" evidence="1">
    <location>
        <begin position="1"/>
        <end position="33"/>
    </location>
</feature>
<evidence type="ECO:0000256" key="1">
    <source>
        <dbReference type="SAM" id="SignalP"/>
    </source>
</evidence>
<dbReference type="STRING" id="1581420.AAW00_01575"/>
<dbReference type="PATRIC" id="fig|1581420.6.peg.316"/>
<dbReference type="AlphaFoldDB" id="A0A0G9MWV1"/>
<reference evidence="2 3" key="1">
    <citation type="submission" date="2015-04" db="EMBL/GenBank/DDBJ databases">
        <title>The draft genome sequence of Erythrobacter luteus KA37.</title>
        <authorList>
            <person name="Zhuang L."/>
            <person name="Liu Y."/>
            <person name="Shao Z."/>
        </authorList>
    </citation>
    <scope>NUCLEOTIDE SEQUENCE [LARGE SCALE GENOMIC DNA]</scope>
    <source>
        <strain evidence="2 3">KA37</strain>
    </source>
</reference>
<feature type="chain" id="PRO_5002579470" description="PRC-barrel domain-containing protein" evidence="1">
    <location>
        <begin position="34"/>
        <end position="176"/>
    </location>
</feature>
<dbReference type="Proteomes" id="UP000053464">
    <property type="component" value="Unassembled WGS sequence"/>
</dbReference>
<proteinExistence type="predicted"/>
<dbReference type="EMBL" id="LBHB01000001">
    <property type="protein sequence ID" value="KLE35196.1"/>
    <property type="molecule type" value="Genomic_DNA"/>
</dbReference>
<comment type="caution">
    <text evidence="2">The sequence shown here is derived from an EMBL/GenBank/DDBJ whole genome shotgun (WGS) entry which is preliminary data.</text>
</comment>
<name>A0A0G9MWV1_9SPHN</name>
<evidence type="ECO:0000313" key="2">
    <source>
        <dbReference type="EMBL" id="KLE35196.1"/>
    </source>
</evidence>
<keyword evidence="1" id="KW-0732">Signal</keyword>
<accession>A0A0G9MWV1</accession>
<evidence type="ECO:0008006" key="4">
    <source>
        <dbReference type="Google" id="ProtNLM"/>
    </source>
</evidence>
<gene>
    <name evidence="2" type="ORF">AAW00_01575</name>
</gene>
<keyword evidence="3" id="KW-1185">Reference proteome</keyword>
<sequence>MPGGDKTGNYRMTRFALTAAATLAALVAAPAAAQEVGTTIVGNDGVAIGTVLANDGTGVVVDTGTHQVPLGVEAFAERDGAWTLNTTQAELDTAYGAMLAEQEAALAAALTVGASVVTADAQALGPVTEINGETVVVTHMDTPLALPREAFGVDAEGTLMVRADMAAIMAAMNGAG</sequence>
<organism evidence="2 3">
    <name type="scientific">Aurantiacibacter luteus</name>
    <dbReference type="NCBI Taxonomy" id="1581420"/>
    <lineage>
        <taxon>Bacteria</taxon>
        <taxon>Pseudomonadati</taxon>
        <taxon>Pseudomonadota</taxon>
        <taxon>Alphaproteobacteria</taxon>
        <taxon>Sphingomonadales</taxon>
        <taxon>Erythrobacteraceae</taxon>
        <taxon>Aurantiacibacter</taxon>
    </lineage>
</organism>
<protein>
    <recommendedName>
        <fullName evidence="4">PRC-barrel domain-containing protein</fullName>
    </recommendedName>
</protein>
<evidence type="ECO:0000313" key="3">
    <source>
        <dbReference type="Proteomes" id="UP000053464"/>
    </source>
</evidence>